<feature type="compositionally biased region" description="Basic and acidic residues" evidence="1">
    <location>
        <begin position="180"/>
        <end position="190"/>
    </location>
</feature>
<feature type="compositionally biased region" description="Basic residues" evidence="1">
    <location>
        <begin position="62"/>
        <end position="71"/>
    </location>
</feature>
<dbReference type="Proteomes" id="UP000244811">
    <property type="component" value="Chromosome 2"/>
</dbReference>
<feature type="compositionally biased region" description="Polar residues" evidence="1">
    <location>
        <begin position="191"/>
        <end position="208"/>
    </location>
</feature>
<evidence type="ECO:0000256" key="1">
    <source>
        <dbReference type="SAM" id="MobiDB-lite"/>
    </source>
</evidence>
<evidence type="ECO:0000313" key="3">
    <source>
        <dbReference type="Proteomes" id="UP000244811"/>
    </source>
</evidence>
<accession>A0A976MCS3</accession>
<dbReference type="EMBL" id="CP056071">
    <property type="protein sequence ID" value="UKK01984.1"/>
    <property type="molecule type" value="Genomic_DNA"/>
</dbReference>
<proteinExistence type="predicted"/>
<sequence>MFNSPIVLSDDEDSVPSSSNKRDVSNSNSIPDVDGKASDKRRNQKPGLLLVDKTTPKEKQKAKTVRKKRTTNKNEKLETIPFWINSPKDVKEIPTHVKLVCDRLIHVEKQIKKFCSERQGLLSALWKLRGEGYESLFPDPILKSLTVNEDEERQQDEEKGDNEGQEDESEDKLDYDEQEETKSSDQDDKLWQSTWLSSESQMTPTRTPTLKKRVNASWNRKMDSPQELCVPTSIRDSELGSYSVHSDDMNELAEYTREPIEFFKNLDFSTLSQADINTWRKFFGLKKMVESELIRELKKIRDYLVSFVDA</sequence>
<gene>
    <name evidence="2" type="ORF">MACK_001337</name>
</gene>
<feature type="compositionally biased region" description="Polar residues" evidence="1">
    <location>
        <begin position="15"/>
        <end position="30"/>
    </location>
</feature>
<protein>
    <submittedName>
        <fullName evidence="2">Uncharacterized protein</fullName>
    </submittedName>
</protein>
<feature type="compositionally biased region" description="Acidic residues" evidence="1">
    <location>
        <begin position="148"/>
        <end position="179"/>
    </location>
</feature>
<reference evidence="2" key="1">
    <citation type="submission" date="2022-07" db="EMBL/GenBank/DDBJ databases">
        <title>Evaluation of T. orientalis genome assembly methods using nanopore sequencing and analysis of variation between genomes.</title>
        <authorList>
            <person name="Yam J."/>
            <person name="Micallef M.L."/>
            <person name="Liu M."/>
            <person name="Djordjevic S.P."/>
            <person name="Bogema D.R."/>
            <person name="Jenkins C."/>
        </authorList>
    </citation>
    <scope>NUCLEOTIDE SEQUENCE</scope>
    <source>
        <strain evidence="2">Goon Nure</strain>
    </source>
</reference>
<evidence type="ECO:0000313" key="2">
    <source>
        <dbReference type="EMBL" id="UKK01984.1"/>
    </source>
</evidence>
<name>A0A976MCS3_THEOR</name>
<organism evidence="2 3">
    <name type="scientific">Theileria orientalis</name>
    <dbReference type="NCBI Taxonomy" id="68886"/>
    <lineage>
        <taxon>Eukaryota</taxon>
        <taxon>Sar</taxon>
        <taxon>Alveolata</taxon>
        <taxon>Apicomplexa</taxon>
        <taxon>Aconoidasida</taxon>
        <taxon>Piroplasmida</taxon>
        <taxon>Theileriidae</taxon>
        <taxon>Theileria</taxon>
    </lineage>
</organism>
<dbReference type="AlphaFoldDB" id="A0A976MCS3"/>
<feature type="region of interest" description="Disordered" evidence="1">
    <location>
        <begin position="1"/>
        <end position="73"/>
    </location>
</feature>
<feature type="region of interest" description="Disordered" evidence="1">
    <location>
        <begin position="144"/>
        <end position="216"/>
    </location>
</feature>